<organism evidence="2 3">
    <name type="scientific">Paramecium sonneborni</name>
    <dbReference type="NCBI Taxonomy" id="65129"/>
    <lineage>
        <taxon>Eukaryota</taxon>
        <taxon>Sar</taxon>
        <taxon>Alveolata</taxon>
        <taxon>Ciliophora</taxon>
        <taxon>Intramacronucleata</taxon>
        <taxon>Oligohymenophorea</taxon>
        <taxon>Peniculida</taxon>
        <taxon>Parameciidae</taxon>
        <taxon>Paramecium</taxon>
    </lineage>
</organism>
<dbReference type="OrthoDB" id="309040at2759"/>
<evidence type="ECO:0000313" key="2">
    <source>
        <dbReference type="EMBL" id="CAD8064950.1"/>
    </source>
</evidence>
<keyword evidence="3" id="KW-1185">Reference proteome</keyword>
<dbReference type="Proteomes" id="UP000692954">
    <property type="component" value="Unassembled WGS sequence"/>
</dbReference>
<evidence type="ECO:0000256" key="1">
    <source>
        <dbReference type="SAM" id="Coils"/>
    </source>
</evidence>
<reference evidence="2" key="1">
    <citation type="submission" date="2021-01" db="EMBL/GenBank/DDBJ databases">
        <authorList>
            <consortium name="Genoscope - CEA"/>
            <person name="William W."/>
        </authorList>
    </citation>
    <scope>NUCLEOTIDE SEQUENCE</scope>
</reference>
<proteinExistence type="predicted"/>
<dbReference type="AlphaFoldDB" id="A0A8S1LA27"/>
<protein>
    <submittedName>
        <fullName evidence="2">Uncharacterized protein</fullName>
    </submittedName>
</protein>
<accession>A0A8S1LA27</accession>
<evidence type="ECO:0000313" key="3">
    <source>
        <dbReference type="Proteomes" id="UP000692954"/>
    </source>
</evidence>
<feature type="coiled-coil region" evidence="1">
    <location>
        <begin position="81"/>
        <end position="108"/>
    </location>
</feature>
<comment type="caution">
    <text evidence="2">The sequence shown here is derived from an EMBL/GenBank/DDBJ whole genome shotgun (WGS) entry which is preliminary data.</text>
</comment>
<keyword evidence="1" id="KW-0175">Coiled coil</keyword>
<name>A0A8S1LA27_9CILI</name>
<gene>
    <name evidence="2" type="ORF">PSON_ATCC_30995.1.T0190400</name>
</gene>
<dbReference type="EMBL" id="CAJJDN010000019">
    <property type="protein sequence ID" value="CAD8064950.1"/>
    <property type="molecule type" value="Genomic_DNA"/>
</dbReference>
<sequence>MNQQKQYTCQDISHENDDIQGHCLNFGCKDSKSQFCLQCAADPMKHTNCKKDLKGFGQIQNLITKSKENLNNLGDQLNKSFAQVKTKFEEYQKQIEKMNKQLIKISEYLSQQEYQQIKENLQSIKEWYQYLNNQDEITKTQLINVKRMIKAFHSDYQQQQSSKDLDLKQDFDIQLHSGIELLNKQKWQQAYELLSQSLKQLEKQQSFATFFQCTLLNCLQSQKSNKNTKIVNVYLLVHTLFLFQSCSEGWQQCNFLRQFCSASVSMRS</sequence>